<dbReference type="OMA" id="FEANGWG"/>
<dbReference type="RefSeq" id="XP_018191675.1">
    <property type="nucleotide sequence ID" value="XM_018331457.1"/>
</dbReference>
<reference evidence="1 2" key="1">
    <citation type="journal article" date="2016" name="Fungal Biol.">
        <title>The genome of Xylona heveae provides a window into fungal endophytism.</title>
        <authorList>
            <person name="Gazis R."/>
            <person name="Kuo A."/>
            <person name="Riley R."/>
            <person name="LaButti K."/>
            <person name="Lipzen A."/>
            <person name="Lin J."/>
            <person name="Amirebrahimi M."/>
            <person name="Hesse C.N."/>
            <person name="Spatafora J.W."/>
            <person name="Henrissat B."/>
            <person name="Hainaut M."/>
            <person name="Grigoriev I.V."/>
            <person name="Hibbett D.S."/>
        </authorList>
    </citation>
    <scope>NUCLEOTIDE SEQUENCE [LARGE SCALE GENOMIC DNA]</scope>
    <source>
        <strain evidence="1 2">TC161</strain>
    </source>
</reference>
<sequence>MAQVEPEIYYVAPTPTSPNSVFPLLVYRNVLKHTAPEDILDTIEPNGWKKGGQWTTYKIPHYHTTVHETYGIIRGSSTYSMGKTDFDPEFNEQGQENGLKLHVSVGDVFVVPAGVSHCSLDSEGDYEFIGLYSPEDKQFDMNMGKAPPERTKILAEKCENLPIPDSDPIYGKSGPLPRIWKKAKVDAKSITT</sequence>
<dbReference type="Gene3D" id="2.60.120.10">
    <property type="entry name" value="Jelly Rolls"/>
    <property type="match status" value="1"/>
</dbReference>
<dbReference type="GeneID" id="28896594"/>
<evidence type="ECO:0000313" key="1">
    <source>
        <dbReference type="EMBL" id="KZF26120.1"/>
    </source>
</evidence>
<dbReference type="InParanoid" id="A0A165JE53"/>
<gene>
    <name evidence="1" type="ORF">L228DRAFT_242531</name>
</gene>
<dbReference type="EMBL" id="KV407454">
    <property type="protein sequence ID" value="KZF26120.1"/>
    <property type="molecule type" value="Genomic_DNA"/>
</dbReference>
<proteinExistence type="predicted"/>
<dbReference type="Proteomes" id="UP000076632">
    <property type="component" value="Unassembled WGS sequence"/>
</dbReference>
<dbReference type="InterPro" id="IPR011051">
    <property type="entry name" value="RmlC_Cupin_sf"/>
</dbReference>
<dbReference type="InterPro" id="IPR047121">
    <property type="entry name" value="YjiB-like"/>
</dbReference>
<evidence type="ECO:0008006" key="3">
    <source>
        <dbReference type="Google" id="ProtNLM"/>
    </source>
</evidence>
<dbReference type="PANTHER" id="PTHR36448:SF2">
    <property type="entry name" value="CUPIN TYPE-1 DOMAIN-CONTAINING PROTEIN"/>
    <property type="match status" value="1"/>
</dbReference>
<organism evidence="1 2">
    <name type="scientific">Xylona heveae (strain CBS 132557 / TC161)</name>
    <dbReference type="NCBI Taxonomy" id="1328760"/>
    <lineage>
        <taxon>Eukaryota</taxon>
        <taxon>Fungi</taxon>
        <taxon>Dikarya</taxon>
        <taxon>Ascomycota</taxon>
        <taxon>Pezizomycotina</taxon>
        <taxon>Xylonomycetes</taxon>
        <taxon>Xylonales</taxon>
        <taxon>Xylonaceae</taxon>
        <taxon>Xylona</taxon>
    </lineage>
</organism>
<dbReference type="PANTHER" id="PTHR36448">
    <property type="entry name" value="BLR7373 PROTEIN"/>
    <property type="match status" value="1"/>
</dbReference>
<protein>
    <recommendedName>
        <fullName evidence="3">Cupin type-1 domain-containing protein</fullName>
    </recommendedName>
</protein>
<dbReference type="CDD" id="cd02219">
    <property type="entry name" value="cupin_YjlB-like"/>
    <property type="match status" value="1"/>
</dbReference>
<dbReference type="AlphaFoldDB" id="A0A165JE53"/>
<accession>A0A165JE53</accession>
<dbReference type="STRING" id="1328760.A0A165JE53"/>
<keyword evidence="2" id="KW-1185">Reference proteome</keyword>
<evidence type="ECO:0000313" key="2">
    <source>
        <dbReference type="Proteomes" id="UP000076632"/>
    </source>
</evidence>
<dbReference type="OrthoDB" id="2446447at2759"/>
<name>A0A165JE53_XYLHT</name>
<dbReference type="SUPFAM" id="SSF51182">
    <property type="entry name" value="RmlC-like cupins"/>
    <property type="match status" value="1"/>
</dbReference>
<dbReference type="InterPro" id="IPR014710">
    <property type="entry name" value="RmlC-like_jellyroll"/>
</dbReference>